<feature type="domain" description="EGF-like" evidence="6">
    <location>
        <begin position="186"/>
        <end position="201"/>
    </location>
</feature>
<dbReference type="InterPro" id="IPR024731">
    <property type="entry name" value="NELL2-like_EGF"/>
</dbReference>
<dbReference type="PROSITE" id="PS01186">
    <property type="entry name" value="EGF_2"/>
    <property type="match status" value="1"/>
</dbReference>
<dbReference type="Proteomes" id="UP000682733">
    <property type="component" value="Unassembled WGS sequence"/>
</dbReference>
<proteinExistence type="predicted"/>
<dbReference type="PANTHER" id="PTHR24038:SF8">
    <property type="entry name" value="STABILIN-1"/>
    <property type="match status" value="1"/>
</dbReference>
<evidence type="ECO:0000256" key="5">
    <source>
        <dbReference type="ARBA" id="ARBA00023180"/>
    </source>
</evidence>
<organism evidence="7 9">
    <name type="scientific">Didymodactylos carnosus</name>
    <dbReference type="NCBI Taxonomy" id="1234261"/>
    <lineage>
        <taxon>Eukaryota</taxon>
        <taxon>Metazoa</taxon>
        <taxon>Spiralia</taxon>
        <taxon>Gnathifera</taxon>
        <taxon>Rotifera</taxon>
        <taxon>Eurotatoria</taxon>
        <taxon>Bdelloidea</taxon>
        <taxon>Philodinida</taxon>
        <taxon>Philodinidae</taxon>
        <taxon>Didymodactylos</taxon>
    </lineage>
</organism>
<dbReference type="InterPro" id="IPR000742">
    <property type="entry name" value="EGF"/>
</dbReference>
<feature type="non-terminal residue" evidence="7">
    <location>
        <position position="237"/>
    </location>
</feature>
<evidence type="ECO:0000313" key="8">
    <source>
        <dbReference type="EMBL" id="CAF3934445.1"/>
    </source>
</evidence>
<evidence type="ECO:0000256" key="3">
    <source>
        <dbReference type="ARBA" id="ARBA00023136"/>
    </source>
</evidence>
<keyword evidence="3" id="KW-0472">Membrane</keyword>
<dbReference type="EMBL" id="CAJNOK010011444">
    <property type="protein sequence ID" value="CAF1140271.1"/>
    <property type="molecule type" value="Genomic_DNA"/>
</dbReference>
<dbReference type="AlphaFoldDB" id="A0A8S2E6Q4"/>
<evidence type="ECO:0000256" key="1">
    <source>
        <dbReference type="ARBA" id="ARBA00004370"/>
    </source>
</evidence>
<evidence type="ECO:0000259" key="6">
    <source>
        <dbReference type="PROSITE" id="PS01186"/>
    </source>
</evidence>
<gene>
    <name evidence="7" type="ORF">OVA965_LOCUS21091</name>
    <name evidence="8" type="ORF">TMI583_LOCUS21658</name>
</gene>
<comment type="caution">
    <text evidence="7">The sequence shown here is derived from an EMBL/GenBank/DDBJ whole genome shotgun (WGS) entry which is preliminary data.</text>
</comment>
<dbReference type="GO" id="GO:0016020">
    <property type="term" value="C:membrane"/>
    <property type="evidence" value="ECO:0007669"/>
    <property type="project" value="UniProtKB-SubCell"/>
</dbReference>
<dbReference type="Pfam" id="PF12947">
    <property type="entry name" value="EGF_3"/>
    <property type="match status" value="1"/>
</dbReference>
<dbReference type="Proteomes" id="UP000677228">
    <property type="component" value="Unassembled WGS sequence"/>
</dbReference>
<sequence>VSCVDNNNFTCDFDQARAPKIVACINESVSNALSYYEPCTDKFTLAITADQRCYNSSNEQTPTITFMNFAFIQDKESVTNGKILTVLVFSVNIEFGPGCAVLDNIQNSFYTDANCTDSCLAPNKGGCDQNANCSHGAANAVVCACNTGYSGNGTSGNCQDSCLAPNKGGCDQNANCSHGVGNAVVCTCNTGYSGDGTSGNCQGKNLPQNGIRLQNIDRFLFIVMLKVHSVSCIYSLY</sequence>
<accession>A0A8S2E6Q4</accession>
<evidence type="ECO:0000256" key="4">
    <source>
        <dbReference type="ARBA" id="ARBA00023157"/>
    </source>
</evidence>
<name>A0A8S2E6Q4_9BILA</name>
<evidence type="ECO:0000256" key="2">
    <source>
        <dbReference type="ARBA" id="ARBA00022536"/>
    </source>
</evidence>
<dbReference type="PANTHER" id="PTHR24038">
    <property type="entry name" value="STABILIN"/>
    <property type="match status" value="1"/>
</dbReference>
<protein>
    <recommendedName>
        <fullName evidence="6">EGF-like domain-containing protein</fullName>
    </recommendedName>
</protein>
<reference evidence="7" key="1">
    <citation type="submission" date="2021-02" db="EMBL/GenBank/DDBJ databases">
        <authorList>
            <person name="Nowell W R."/>
        </authorList>
    </citation>
    <scope>NUCLEOTIDE SEQUENCE</scope>
</reference>
<dbReference type="EMBL" id="CAJOBA010026115">
    <property type="protein sequence ID" value="CAF3934445.1"/>
    <property type="molecule type" value="Genomic_DNA"/>
</dbReference>
<keyword evidence="2" id="KW-0245">EGF-like domain</keyword>
<keyword evidence="4" id="KW-1015">Disulfide bond</keyword>
<evidence type="ECO:0000313" key="9">
    <source>
        <dbReference type="Proteomes" id="UP000677228"/>
    </source>
</evidence>
<dbReference type="Gene3D" id="2.10.25.10">
    <property type="entry name" value="Laminin"/>
    <property type="match status" value="1"/>
</dbReference>
<evidence type="ECO:0000313" key="7">
    <source>
        <dbReference type="EMBL" id="CAF1140271.1"/>
    </source>
</evidence>
<comment type="subcellular location">
    <subcellularLocation>
        <location evidence="1">Membrane</location>
    </subcellularLocation>
</comment>
<keyword evidence="5" id="KW-0325">Glycoprotein</keyword>
<dbReference type="SMART" id="SM00181">
    <property type="entry name" value="EGF"/>
    <property type="match status" value="2"/>
</dbReference>